<dbReference type="Proteomes" id="UP000646827">
    <property type="component" value="Unassembled WGS sequence"/>
</dbReference>
<keyword evidence="3" id="KW-0560">Oxidoreductase</keyword>
<comment type="caution">
    <text evidence="6">The sequence shown here is derived from an EMBL/GenBank/DDBJ whole genome shotgun (WGS) entry which is preliminary data.</text>
</comment>
<evidence type="ECO:0000256" key="1">
    <source>
        <dbReference type="ARBA" id="ARBA00006515"/>
    </source>
</evidence>
<dbReference type="SUPFAM" id="SSF51430">
    <property type="entry name" value="NAD(P)-linked oxidoreductase"/>
    <property type="match status" value="1"/>
</dbReference>
<evidence type="ECO:0000313" key="6">
    <source>
        <dbReference type="EMBL" id="KAG2220095.1"/>
    </source>
</evidence>
<dbReference type="AlphaFoldDB" id="A0A8H7S0R0"/>
<keyword evidence="4" id="KW-0812">Transmembrane</keyword>
<evidence type="ECO:0000256" key="4">
    <source>
        <dbReference type="SAM" id="Phobius"/>
    </source>
</evidence>
<comment type="similarity">
    <text evidence="1">Belongs to the shaker potassium channel beta subunit family.</text>
</comment>
<feature type="domain" description="NADP-dependent oxidoreductase" evidence="5">
    <location>
        <begin position="55"/>
        <end position="347"/>
    </location>
</feature>
<dbReference type="InterPro" id="IPR005399">
    <property type="entry name" value="K_chnl_volt-dep_bsu_KCNAB-rel"/>
</dbReference>
<dbReference type="PANTHER" id="PTHR43150:SF2">
    <property type="entry name" value="HYPERKINETIC, ISOFORM M"/>
    <property type="match status" value="1"/>
</dbReference>
<evidence type="ECO:0000256" key="2">
    <source>
        <dbReference type="ARBA" id="ARBA00022857"/>
    </source>
</evidence>
<evidence type="ECO:0000259" key="5">
    <source>
        <dbReference type="Pfam" id="PF00248"/>
    </source>
</evidence>
<dbReference type="Pfam" id="PF00248">
    <property type="entry name" value="Aldo_ket_red"/>
    <property type="match status" value="1"/>
</dbReference>
<dbReference type="InterPro" id="IPR023210">
    <property type="entry name" value="NADP_OxRdtase_dom"/>
</dbReference>
<dbReference type="GO" id="GO:0016491">
    <property type="term" value="F:oxidoreductase activity"/>
    <property type="evidence" value="ECO:0007669"/>
    <property type="project" value="UniProtKB-KW"/>
</dbReference>
<feature type="transmembrane region" description="Helical" evidence="4">
    <location>
        <begin position="33"/>
        <end position="52"/>
    </location>
</feature>
<dbReference type="Gene3D" id="3.20.20.100">
    <property type="entry name" value="NADP-dependent oxidoreductase domain"/>
    <property type="match status" value="1"/>
</dbReference>
<evidence type="ECO:0000256" key="3">
    <source>
        <dbReference type="ARBA" id="ARBA00023002"/>
    </source>
</evidence>
<keyword evidence="2" id="KW-0521">NADP</keyword>
<gene>
    <name evidence="6" type="ORF">INT45_005856</name>
</gene>
<keyword evidence="4" id="KW-0472">Membrane</keyword>
<proteinExistence type="inferred from homology"/>
<keyword evidence="4" id="KW-1133">Transmembrane helix</keyword>
<keyword evidence="7" id="KW-1185">Reference proteome</keyword>
<sequence>MEYRYLGNSGLKVSVLSLGSWITFGGQITLDGLYILTIYSFYISFSLCFFFLSIEQTTEIIKTALELGINHFDVAESHAGGQGEIDLGLALRNQKGLKRSDFVISTKVFWGGKGPNDRGLSRKHVFEGTVASLQRLQLDYVDILYAQRPDPDTPMEEIVRAFNWCIDKGMALYWATSEWPPYLIMEAHAVASRLQLIAPITESPQYNMLNRERVEKEYSPLYQKFRMGTCIWSPLASGLLTGKYNDGVIPPYSRLAIQDHPVINRLRAGFFSDEGRRKIEKVKLICQIAQRLGCTPAQLSIAWCLRCPHVSSVIIGASTPEQAKENIQALKIRHLLTDEVIADMERVLANKPEPIFDFRQS</sequence>
<accession>A0A8H7S0R0</accession>
<name>A0A8H7S0R0_9FUNG</name>
<dbReference type="InterPro" id="IPR036812">
    <property type="entry name" value="NAD(P)_OxRdtase_dom_sf"/>
</dbReference>
<evidence type="ECO:0000313" key="7">
    <source>
        <dbReference type="Proteomes" id="UP000646827"/>
    </source>
</evidence>
<organism evidence="6 7">
    <name type="scientific">Circinella minor</name>
    <dbReference type="NCBI Taxonomy" id="1195481"/>
    <lineage>
        <taxon>Eukaryota</taxon>
        <taxon>Fungi</taxon>
        <taxon>Fungi incertae sedis</taxon>
        <taxon>Mucoromycota</taxon>
        <taxon>Mucoromycotina</taxon>
        <taxon>Mucoromycetes</taxon>
        <taxon>Mucorales</taxon>
        <taxon>Lichtheimiaceae</taxon>
        <taxon>Circinella</taxon>
    </lineage>
</organism>
<dbReference type="EMBL" id="JAEPRB010000152">
    <property type="protein sequence ID" value="KAG2220095.1"/>
    <property type="molecule type" value="Genomic_DNA"/>
</dbReference>
<reference evidence="6 7" key="1">
    <citation type="submission" date="2020-12" db="EMBL/GenBank/DDBJ databases">
        <title>Metabolic potential, ecology and presence of endohyphal bacteria is reflected in genomic diversity of Mucoromycotina.</title>
        <authorList>
            <person name="Muszewska A."/>
            <person name="Okrasinska A."/>
            <person name="Steczkiewicz K."/>
            <person name="Drgas O."/>
            <person name="Orlowska M."/>
            <person name="Perlinska-Lenart U."/>
            <person name="Aleksandrzak-Piekarczyk T."/>
            <person name="Szatraj K."/>
            <person name="Zielenkiewicz U."/>
            <person name="Pilsyk S."/>
            <person name="Malc E."/>
            <person name="Mieczkowski P."/>
            <person name="Kruszewska J.S."/>
            <person name="Biernat P."/>
            <person name="Pawlowska J."/>
        </authorList>
    </citation>
    <scope>NUCLEOTIDE SEQUENCE [LARGE SCALE GENOMIC DNA]</scope>
    <source>
        <strain evidence="6 7">CBS 142.35</strain>
    </source>
</reference>
<protein>
    <recommendedName>
        <fullName evidence="5">NADP-dependent oxidoreductase domain-containing protein</fullName>
    </recommendedName>
</protein>
<dbReference type="PANTHER" id="PTHR43150">
    <property type="entry name" value="HYPERKINETIC, ISOFORM M"/>
    <property type="match status" value="1"/>
</dbReference>
<dbReference type="PRINTS" id="PR01577">
    <property type="entry name" value="KCNABCHANNEL"/>
</dbReference>
<dbReference type="OrthoDB" id="1720422at2759"/>